<dbReference type="PANTHER" id="PTHR48069">
    <property type="entry name" value="DIHYDROFOLATE REDUCTASE"/>
    <property type="match status" value="1"/>
</dbReference>
<dbReference type="PROSITE" id="PS51330">
    <property type="entry name" value="DHFR_2"/>
    <property type="match status" value="1"/>
</dbReference>
<dbReference type="GO" id="GO:0046655">
    <property type="term" value="P:folic acid metabolic process"/>
    <property type="evidence" value="ECO:0007669"/>
    <property type="project" value="TreeGrafter"/>
</dbReference>
<evidence type="ECO:0000256" key="2">
    <source>
        <dbReference type="ARBA" id="ARBA00009539"/>
    </source>
</evidence>
<evidence type="ECO:0000313" key="9">
    <source>
        <dbReference type="EMBL" id="MBO1753323.1"/>
    </source>
</evidence>
<accession>A0A939RX57</accession>
<dbReference type="GO" id="GO:0006730">
    <property type="term" value="P:one-carbon metabolic process"/>
    <property type="evidence" value="ECO:0007669"/>
    <property type="project" value="UniProtKB-KW"/>
</dbReference>
<protein>
    <recommendedName>
        <fullName evidence="3 7">Dihydrofolate reductase</fullName>
        <ecNumber evidence="3 7">1.5.1.3</ecNumber>
    </recommendedName>
</protein>
<dbReference type="InterPro" id="IPR012259">
    <property type="entry name" value="DHFR"/>
</dbReference>
<feature type="domain" description="DHFR" evidence="8">
    <location>
        <begin position="2"/>
        <end position="163"/>
    </location>
</feature>
<dbReference type="GO" id="GO:0005829">
    <property type="term" value="C:cytosol"/>
    <property type="evidence" value="ECO:0007669"/>
    <property type="project" value="TreeGrafter"/>
</dbReference>
<comment type="pathway">
    <text evidence="1 7">Cofactor biosynthesis; tetrahydrofolate biosynthesis; 5,6,7,8-tetrahydrofolate from 7,8-dihydrofolate: step 1/1.</text>
</comment>
<evidence type="ECO:0000256" key="1">
    <source>
        <dbReference type="ARBA" id="ARBA00004903"/>
    </source>
</evidence>
<dbReference type="InterPro" id="IPR001796">
    <property type="entry name" value="DHFR_dom"/>
</dbReference>
<dbReference type="EC" id="1.5.1.3" evidence="3 7"/>
<evidence type="ECO:0000256" key="7">
    <source>
        <dbReference type="PIRNR" id="PIRNR000194"/>
    </source>
</evidence>
<name>A0A939RX57_9CELL</name>
<sequence length="168" mass="18499">MTVSLIWAESTDGWIGVDGGLPWHLPEDMARFRGLTRGRPVVMGRRTWDSLPERFRPLPGRRNLVLSRQAELVLEGAEVVAEVAEVLRRTEGEDLWVLGGAEIYSAFLPSADRLEVTQVDIAVGGDTPAPARGPGWVEANREPLEGWAVSSTGLRYRFVTLVREAPGP</sequence>
<dbReference type="SUPFAM" id="SSF53597">
    <property type="entry name" value="Dihydrofolate reductase-like"/>
    <property type="match status" value="1"/>
</dbReference>
<reference evidence="9" key="1">
    <citation type="submission" date="2021-03" db="EMBL/GenBank/DDBJ databases">
        <title>Actinotalea soli sp. nov., isolated from soil.</title>
        <authorList>
            <person name="Ping W."/>
            <person name="Zhang J."/>
        </authorList>
    </citation>
    <scope>NUCLEOTIDE SEQUENCE</scope>
    <source>
        <strain evidence="9">BY-33</strain>
    </source>
</reference>
<dbReference type="RefSeq" id="WP_208056993.1">
    <property type="nucleotide sequence ID" value="NZ_JAGEMK010000011.1"/>
</dbReference>
<dbReference type="PANTHER" id="PTHR48069:SF3">
    <property type="entry name" value="DIHYDROFOLATE REDUCTASE"/>
    <property type="match status" value="1"/>
</dbReference>
<dbReference type="GO" id="GO:0046452">
    <property type="term" value="P:dihydrofolate metabolic process"/>
    <property type="evidence" value="ECO:0007669"/>
    <property type="project" value="TreeGrafter"/>
</dbReference>
<comment type="similarity">
    <text evidence="2 7">Belongs to the dihydrofolate reductase family.</text>
</comment>
<comment type="caution">
    <text evidence="9">The sequence shown here is derived from an EMBL/GenBank/DDBJ whole genome shotgun (WGS) entry which is preliminary data.</text>
</comment>
<dbReference type="Gene3D" id="3.40.430.10">
    <property type="entry name" value="Dihydrofolate Reductase, subunit A"/>
    <property type="match status" value="1"/>
</dbReference>
<dbReference type="InterPro" id="IPR024072">
    <property type="entry name" value="DHFR-like_dom_sf"/>
</dbReference>
<dbReference type="EMBL" id="JAGEMK010000011">
    <property type="protein sequence ID" value="MBO1753323.1"/>
    <property type="molecule type" value="Genomic_DNA"/>
</dbReference>
<evidence type="ECO:0000259" key="8">
    <source>
        <dbReference type="PROSITE" id="PS51330"/>
    </source>
</evidence>
<gene>
    <name evidence="9" type="ORF">J4G33_16055</name>
</gene>
<dbReference type="Pfam" id="PF00186">
    <property type="entry name" value="DHFR_1"/>
    <property type="match status" value="1"/>
</dbReference>
<organism evidence="9 10">
    <name type="scientific">Actinotalea soli</name>
    <dbReference type="NCBI Taxonomy" id="2819234"/>
    <lineage>
        <taxon>Bacteria</taxon>
        <taxon>Bacillati</taxon>
        <taxon>Actinomycetota</taxon>
        <taxon>Actinomycetes</taxon>
        <taxon>Micrococcales</taxon>
        <taxon>Cellulomonadaceae</taxon>
        <taxon>Actinotalea</taxon>
    </lineage>
</organism>
<dbReference type="Proteomes" id="UP000664209">
    <property type="component" value="Unassembled WGS sequence"/>
</dbReference>
<dbReference type="CDD" id="cd00209">
    <property type="entry name" value="DHFR"/>
    <property type="match status" value="1"/>
</dbReference>
<dbReference type="AlphaFoldDB" id="A0A939RX57"/>
<evidence type="ECO:0000256" key="4">
    <source>
        <dbReference type="ARBA" id="ARBA00022563"/>
    </source>
</evidence>
<evidence type="ECO:0000256" key="6">
    <source>
        <dbReference type="ARBA" id="ARBA00023002"/>
    </source>
</evidence>
<dbReference type="GO" id="GO:0004146">
    <property type="term" value="F:dihydrofolate reductase activity"/>
    <property type="evidence" value="ECO:0007669"/>
    <property type="project" value="UniProtKB-EC"/>
</dbReference>
<dbReference type="GO" id="GO:0050661">
    <property type="term" value="F:NADP binding"/>
    <property type="evidence" value="ECO:0007669"/>
    <property type="project" value="InterPro"/>
</dbReference>
<keyword evidence="6 7" id="KW-0560">Oxidoreductase</keyword>
<comment type="catalytic activity">
    <reaction evidence="7">
        <text>(6S)-5,6,7,8-tetrahydrofolate + NADP(+) = 7,8-dihydrofolate + NADPH + H(+)</text>
        <dbReference type="Rhea" id="RHEA:15009"/>
        <dbReference type="ChEBI" id="CHEBI:15378"/>
        <dbReference type="ChEBI" id="CHEBI:57451"/>
        <dbReference type="ChEBI" id="CHEBI:57453"/>
        <dbReference type="ChEBI" id="CHEBI:57783"/>
        <dbReference type="ChEBI" id="CHEBI:58349"/>
        <dbReference type="EC" id="1.5.1.3"/>
    </reaction>
</comment>
<dbReference type="PRINTS" id="PR00070">
    <property type="entry name" value="DHFR"/>
</dbReference>
<dbReference type="GO" id="GO:0046654">
    <property type="term" value="P:tetrahydrofolate biosynthetic process"/>
    <property type="evidence" value="ECO:0007669"/>
    <property type="project" value="InterPro"/>
</dbReference>
<evidence type="ECO:0000256" key="3">
    <source>
        <dbReference type="ARBA" id="ARBA00012856"/>
    </source>
</evidence>
<evidence type="ECO:0000256" key="5">
    <source>
        <dbReference type="ARBA" id="ARBA00022857"/>
    </source>
</evidence>
<dbReference type="PIRSF" id="PIRSF000194">
    <property type="entry name" value="DHFR"/>
    <property type="match status" value="1"/>
</dbReference>
<comment type="function">
    <text evidence="7">Key enzyme in folate metabolism. Catalyzes an essential reaction for de novo glycine and purine synthesis, and for DNA precursor synthesis.</text>
</comment>
<keyword evidence="5 7" id="KW-0521">NADP</keyword>
<keyword evidence="10" id="KW-1185">Reference proteome</keyword>
<keyword evidence="4 7" id="KW-0554">One-carbon metabolism</keyword>
<evidence type="ECO:0000313" key="10">
    <source>
        <dbReference type="Proteomes" id="UP000664209"/>
    </source>
</evidence>
<proteinExistence type="inferred from homology"/>